<reference evidence="3" key="1">
    <citation type="journal article" date="2004" name="Glycobiology">
        <title>Surface-layer glycoproteins: an example for the diversity of bacterial glycosylation with promising impacts on nanobiotechnology.</title>
        <authorList>
            <person name="Schaffer C."/>
            <person name="Messner P."/>
        </authorList>
    </citation>
    <scope>NUCLEOTIDE SEQUENCE</scope>
    <source>
        <strain evidence="3">L420-91T</strain>
    </source>
</reference>
<dbReference type="PANTHER" id="PTHR46401:SF2">
    <property type="entry name" value="GLYCOSYLTRANSFERASE WBBK-RELATED"/>
    <property type="match status" value="1"/>
</dbReference>
<evidence type="ECO:0000256" key="1">
    <source>
        <dbReference type="ARBA" id="ARBA00022679"/>
    </source>
</evidence>
<dbReference type="PANTHER" id="PTHR46401">
    <property type="entry name" value="GLYCOSYLTRANSFERASE WBBK-RELATED"/>
    <property type="match status" value="1"/>
</dbReference>
<gene>
    <name evidence="3" type="primary">wscE</name>
</gene>
<organism evidence="3">
    <name type="scientific">Aneurinibacillus thermoaerophilus</name>
    <dbReference type="NCBI Taxonomy" id="143495"/>
    <lineage>
        <taxon>Bacteria</taxon>
        <taxon>Bacillati</taxon>
        <taxon>Bacillota</taxon>
        <taxon>Bacilli</taxon>
        <taxon>Bacillales</taxon>
        <taxon>Paenibacillaceae</taxon>
        <taxon>Aneurinibacillus group</taxon>
        <taxon>Aneurinibacillus</taxon>
    </lineage>
</organism>
<sequence>MIINQLLPSISPGDAVSNSVLNIMNLLNEMGFDSKIYAESIHPAMQEVALPISSCPKDCSLIYHMAIGYPFAYKLPNFKGKKILIYHNITPDVFFRDYKEIQELCIEGRRQLKFLVPYIDYAWADSEYNRLELEELGYKNTHVTPIIINFEDYKRNPSQKLMEKFKAEKHITNILFVGRIAPNKKQEDIIKVFYYYKKYINEDSRLFLVGSYSGMERYYNELMELVKELQLEDVYITGHISFEEILAYYTNADLFLCMSEHEGFCVPLVEAMHFEIPIIAYKSSAIGETLGNGGILVLEKQYKEIAELMHIVLSTPKIKERMIINQKKRLEFFSKKNTENIFRERIQEVLLGS</sequence>
<dbReference type="Pfam" id="PF00534">
    <property type="entry name" value="Glycos_transf_1"/>
    <property type="match status" value="1"/>
</dbReference>
<dbReference type="EMBL" id="AY442352">
    <property type="protein sequence ID" value="AAS55716.1"/>
    <property type="molecule type" value="Genomic_DNA"/>
</dbReference>
<dbReference type="CAZy" id="GT4">
    <property type="family name" value="Glycosyltransferase Family 4"/>
</dbReference>
<dbReference type="SUPFAM" id="SSF53756">
    <property type="entry name" value="UDP-Glycosyltransferase/glycogen phosphorylase"/>
    <property type="match status" value="1"/>
</dbReference>
<dbReference type="GO" id="GO:0009103">
    <property type="term" value="P:lipopolysaccharide biosynthetic process"/>
    <property type="evidence" value="ECO:0007669"/>
    <property type="project" value="TreeGrafter"/>
</dbReference>
<proteinExistence type="predicted"/>
<evidence type="ECO:0000259" key="2">
    <source>
        <dbReference type="Pfam" id="PF00534"/>
    </source>
</evidence>
<dbReference type="AlphaFoldDB" id="Q6T1X2"/>
<dbReference type="Gene3D" id="3.40.50.2000">
    <property type="entry name" value="Glycogen Phosphorylase B"/>
    <property type="match status" value="2"/>
</dbReference>
<keyword evidence="1 3" id="KW-0808">Transferase</keyword>
<feature type="domain" description="Glycosyl transferase family 1" evidence="2">
    <location>
        <begin position="165"/>
        <end position="329"/>
    </location>
</feature>
<reference evidence="3" key="2">
    <citation type="journal article" date="2004" name="Glycoconj. J.">
        <title>Genetic organization of chromosomal S-layer glycan biosynthesis loci of Bacillaceae.</title>
        <authorList>
            <person name="Novotny R."/>
            <person name="Pfoestl A."/>
            <person name="Messner P."/>
            <person name="Schaffer C."/>
        </authorList>
    </citation>
    <scope>NUCLEOTIDE SEQUENCE</scope>
    <source>
        <strain evidence="3">L420-91T</strain>
    </source>
</reference>
<accession>Q6T1X2</accession>
<dbReference type="InterPro" id="IPR001296">
    <property type="entry name" value="Glyco_trans_1"/>
</dbReference>
<reference evidence="3" key="3">
    <citation type="journal article" date="2008" name="Carbohydr. Res.">
        <title>S-layer nanoglycobiology of bacteria.</title>
        <authorList>
            <person name="Messner P."/>
            <person name="Steiner K."/>
            <person name="Zarschler K."/>
            <person name="Schaffer C."/>
        </authorList>
    </citation>
    <scope>NUCLEOTIDE SEQUENCE</scope>
    <source>
        <strain evidence="3">L420-91T</strain>
    </source>
</reference>
<name>Q6T1X2_ANETH</name>
<protein>
    <submittedName>
        <fullName evidence="3">Putative glycosyltransferase</fullName>
    </submittedName>
</protein>
<dbReference type="GO" id="GO:0016757">
    <property type="term" value="F:glycosyltransferase activity"/>
    <property type="evidence" value="ECO:0007669"/>
    <property type="project" value="InterPro"/>
</dbReference>
<evidence type="ECO:0000313" key="3">
    <source>
        <dbReference type="EMBL" id="AAS55716.1"/>
    </source>
</evidence>